<comment type="caution">
    <text evidence="2">The sequence shown here is derived from an EMBL/GenBank/DDBJ whole genome shotgun (WGS) entry which is preliminary data.</text>
</comment>
<proteinExistence type="predicted"/>
<protein>
    <submittedName>
        <fullName evidence="2">Uncharacterized protein</fullName>
    </submittedName>
</protein>
<organism evidence="2 3">
    <name type="scientific">Periplaneta americana</name>
    <name type="common">American cockroach</name>
    <name type="synonym">Blatta americana</name>
    <dbReference type="NCBI Taxonomy" id="6978"/>
    <lineage>
        <taxon>Eukaryota</taxon>
        <taxon>Metazoa</taxon>
        <taxon>Ecdysozoa</taxon>
        <taxon>Arthropoda</taxon>
        <taxon>Hexapoda</taxon>
        <taxon>Insecta</taxon>
        <taxon>Pterygota</taxon>
        <taxon>Neoptera</taxon>
        <taxon>Polyneoptera</taxon>
        <taxon>Dictyoptera</taxon>
        <taxon>Blattodea</taxon>
        <taxon>Blattoidea</taxon>
        <taxon>Blattidae</taxon>
        <taxon>Blattinae</taxon>
        <taxon>Periplaneta</taxon>
    </lineage>
</organism>
<evidence type="ECO:0000313" key="3">
    <source>
        <dbReference type="Proteomes" id="UP001148838"/>
    </source>
</evidence>
<dbReference type="Proteomes" id="UP001148838">
    <property type="component" value="Unassembled WGS sequence"/>
</dbReference>
<dbReference type="EMBL" id="JAJSOF020000033">
    <property type="protein sequence ID" value="KAJ4430293.1"/>
    <property type="molecule type" value="Genomic_DNA"/>
</dbReference>
<sequence length="164" mass="18769">MAVLYVLQHGGTMCLSVKSLRTTALDTKVNRDVLEEEKSKDKQGKTVLTRMESTFASQQESDNTAKKIDTTKVSRHSKNRKRKSEEVKENDETSDNLEEETLVNISPKGADINSDHVFLIGKVGIRLKKIRGRQMTKKLNMEKLKNKEERRKFEANFQEKAATK</sequence>
<feature type="compositionally biased region" description="Basic and acidic residues" evidence="1">
    <location>
        <begin position="63"/>
        <end position="72"/>
    </location>
</feature>
<evidence type="ECO:0000313" key="2">
    <source>
        <dbReference type="EMBL" id="KAJ4430293.1"/>
    </source>
</evidence>
<name>A0ABQ8S8K5_PERAM</name>
<feature type="region of interest" description="Disordered" evidence="1">
    <location>
        <begin position="53"/>
        <end position="100"/>
    </location>
</feature>
<gene>
    <name evidence="2" type="ORF">ANN_22506</name>
</gene>
<feature type="compositionally biased region" description="Polar residues" evidence="1">
    <location>
        <begin position="53"/>
        <end position="62"/>
    </location>
</feature>
<reference evidence="2 3" key="1">
    <citation type="journal article" date="2022" name="Allergy">
        <title>Genome assembly and annotation of Periplaneta americana reveal a comprehensive cockroach allergen profile.</title>
        <authorList>
            <person name="Wang L."/>
            <person name="Xiong Q."/>
            <person name="Saelim N."/>
            <person name="Wang L."/>
            <person name="Nong W."/>
            <person name="Wan A.T."/>
            <person name="Shi M."/>
            <person name="Liu X."/>
            <person name="Cao Q."/>
            <person name="Hui J.H.L."/>
            <person name="Sookrung N."/>
            <person name="Leung T.F."/>
            <person name="Tungtrongchitr A."/>
            <person name="Tsui S.K.W."/>
        </authorList>
    </citation>
    <scope>NUCLEOTIDE SEQUENCE [LARGE SCALE GENOMIC DNA]</scope>
    <source>
        <strain evidence="2">PWHHKU_190912</strain>
    </source>
</reference>
<feature type="compositionally biased region" description="Basic residues" evidence="1">
    <location>
        <begin position="73"/>
        <end position="82"/>
    </location>
</feature>
<accession>A0ABQ8S8K5</accession>
<evidence type="ECO:0000256" key="1">
    <source>
        <dbReference type="SAM" id="MobiDB-lite"/>
    </source>
</evidence>
<keyword evidence="3" id="KW-1185">Reference proteome</keyword>